<dbReference type="Proteomes" id="UP000614610">
    <property type="component" value="Unassembled WGS sequence"/>
</dbReference>
<organism evidence="2 3">
    <name type="scientific">Orbilia oligospora</name>
    <name type="common">Nematode-trapping fungus</name>
    <name type="synonym">Arthrobotrys oligospora</name>
    <dbReference type="NCBI Taxonomy" id="2813651"/>
    <lineage>
        <taxon>Eukaryota</taxon>
        <taxon>Fungi</taxon>
        <taxon>Dikarya</taxon>
        <taxon>Ascomycota</taxon>
        <taxon>Pezizomycotina</taxon>
        <taxon>Orbiliomycetes</taxon>
        <taxon>Orbiliales</taxon>
        <taxon>Orbiliaceae</taxon>
        <taxon>Orbilia</taxon>
    </lineage>
</organism>
<dbReference type="EMBL" id="WIWT01000062">
    <property type="protein sequence ID" value="KAF3205827.1"/>
    <property type="molecule type" value="Genomic_DNA"/>
</dbReference>
<evidence type="ECO:0000313" key="2">
    <source>
        <dbReference type="EMBL" id="KAF3205827.1"/>
    </source>
</evidence>
<feature type="region of interest" description="Disordered" evidence="1">
    <location>
        <begin position="1"/>
        <end position="28"/>
    </location>
</feature>
<feature type="compositionally biased region" description="Polar residues" evidence="1">
    <location>
        <begin position="1"/>
        <end position="12"/>
    </location>
</feature>
<accession>A0A8H8V3I9</accession>
<dbReference type="OrthoDB" id="5300822at2759"/>
<protein>
    <submittedName>
        <fullName evidence="2">Uncharacterized protein</fullName>
    </submittedName>
</protein>
<name>A0A8H8V3I9_ORBOL</name>
<proteinExistence type="predicted"/>
<comment type="caution">
    <text evidence="2">The sequence shown here is derived from an EMBL/GenBank/DDBJ whole genome shotgun (WGS) entry which is preliminary data.</text>
</comment>
<dbReference type="AlphaFoldDB" id="A0A8H8V3I9"/>
<evidence type="ECO:0000313" key="3">
    <source>
        <dbReference type="Proteomes" id="UP000614610"/>
    </source>
</evidence>
<reference evidence="2" key="1">
    <citation type="submission" date="2019-06" db="EMBL/GenBank/DDBJ databases">
        <authorList>
            <person name="Palmer J.M."/>
        </authorList>
    </citation>
    <scope>NUCLEOTIDE SEQUENCE</scope>
    <source>
        <strain evidence="2">TWF679</strain>
    </source>
</reference>
<sequence length="225" mass="26134">MHSLCSTCTMESETGPKEPKAASMPAPEVTPVDVAASSAEAMSSAATADTSKKQDILYFPLRYTRIRNYWGFPELAFDDINNDPQEVQVEYCESDPKVYDFFIRSTFIKPIVALYEPISKTLVRRENIMEIKDMKLPNGRDTIWSVVYKGPERQMSFWDNLAWTSKLMLKDEFSPMLYIEDLEKGRYKDTLYDVLWWYWKDKIFQQRDGEPKQVSQTEGQQNSAV</sequence>
<gene>
    <name evidence="2" type="ORF">TWF679_009197</name>
</gene>
<evidence type="ECO:0000256" key="1">
    <source>
        <dbReference type="SAM" id="MobiDB-lite"/>
    </source>
</evidence>